<dbReference type="PANTHER" id="PTHR24271:SF47">
    <property type="entry name" value="KALLIKREIN-1"/>
    <property type="match status" value="1"/>
</dbReference>
<reference evidence="4" key="2">
    <citation type="submission" date="2025-08" db="UniProtKB">
        <authorList>
            <consortium name="Ensembl"/>
        </authorList>
    </citation>
    <scope>IDENTIFICATION</scope>
</reference>
<dbReference type="InterPro" id="IPR009003">
    <property type="entry name" value="Peptidase_S1_PA"/>
</dbReference>
<dbReference type="GeneTree" id="ENSGT00390000009571"/>
<evidence type="ECO:0000313" key="4">
    <source>
        <dbReference type="Ensembl" id="ENSPFOP00000000247.1"/>
    </source>
</evidence>
<dbReference type="Pfam" id="PF00089">
    <property type="entry name" value="Trypsin"/>
    <property type="match status" value="1"/>
</dbReference>
<dbReference type="GO" id="GO:0004252">
    <property type="term" value="F:serine-type endopeptidase activity"/>
    <property type="evidence" value="ECO:0007669"/>
    <property type="project" value="InterPro"/>
</dbReference>
<dbReference type="InterPro" id="IPR018114">
    <property type="entry name" value="TRYPSIN_HIS"/>
</dbReference>
<dbReference type="PROSITE" id="PS00134">
    <property type="entry name" value="TRYPSIN_HIS"/>
    <property type="match status" value="1"/>
</dbReference>
<protein>
    <submittedName>
        <fullName evidence="4">Anionic trypsin-2-like</fullName>
    </submittedName>
</protein>
<dbReference type="PRINTS" id="PR00722">
    <property type="entry name" value="CHYMOTRYPSIN"/>
</dbReference>
<dbReference type="GeneID" id="103131593"/>
<dbReference type="InterPro" id="IPR001254">
    <property type="entry name" value="Trypsin_dom"/>
</dbReference>
<dbReference type="eggNOG" id="KOG3627">
    <property type="taxonomic scope" value="Eukaryota"/>
</dbReference>
<keyword evidence="5" id="KW-1185">Reference proteome</keyword>
<dbReference type="SUPFAM" id="SSF50494">
    <property type="entry name" value="Trypsin-like serine proteases"/>
    <property type="match status" value="1"/>
</dbReference>
<dbReference type="PROSITE" id="PS50240">
    <property type="entry name" value="TRYPSIN_DOM"/>
    <property type="match status" value="1"/>
</dbReference>
<dbReference type="PANTHER" id="PTHR24271">
    <property type="entry name" value="KALLIKREIN-RELATED"/>
    <property type="match status" value="1"/>
</dbReference>
<dbReference type="EMBL" id="AYCK01024734">
    <property type="status" value="NOT_ANNOTATED_CDS"/>
    <property type="molecule type" value="Genomic_DNA"/>
</dbReference>
<sequence>MALLKVLLLLLVLGVSVNSGVSRQKRIIGGRNCDDTERLYHVRLESSKDEAKILCGGSLIHPEWILTAAHCWIRGWSKVATLKVHPWTAWQQIQVIQDKPVTYTHGGLQHDIMLLKLQTPVTDVPVAQLPDCLYRLKEGDVVQLAGEGTTTTGPDNERLSPGAPIPIHLQCVDMNVVEVSQIHPTYGHIFYAGAPNKDICYGDAGGAAMHNGKIYGVISFGHSDFACQRPPMIMDVCRYLDWIRYRTGIQ</sequence>
<evidence type="ECO:0000256" key="1">
    <source>
        <dbReference type="ARBA" id="ARBA00023157"/>
    </source>
</evidence>
<evidence type="ECO:0000259" key="3">
    <source>
        <dbReference type="PROSITE" id="PS50240"/>
    </source>
</evidence>
<dbReference type="OMA" id="NEQCERN"/>
<dbReference type="InterPro" id="IPR043504">
    <property type="entry name" value="Peptidase_S1_PA_chymotrypsin"/>
</dbReference>
<dbReference type="RefSeq" id="XP_007543327.1">
    <property type="nucleotide sequence ID" value="XM_007543265.2"/>
</dbReference>
<keyword evidence="1" id="KW-1015">Disulfide bond</keyword>
<dbReference type="AlphaFoldDB" id="A0A087X394"/>
<dbReference type="InterPro" id="IPR001314">
    <property type="entry name" value="Peptidase_S1A"/>
</dbReference>
<dbReference type="OrthoDB" id="8443042at2759"/>
<dbReference type="KEGG" id="pfor:103131593"/>
<dbReference type="STRING" id="48698.ENSPFOP00000000247"/>
<dbReference type="Gene3D" id="2.40.10.10">
    <property type="entry name" value="Trypsin-like serine proteases"/>
    <property type="match status" value="1"/>
</dbReference>
<reference evidence="4" key="3">
    <citation type="submission" date="2025-09" db="UniProtKB">
        <authorList>
            <consortium name="Ensembl"/>
        </authorList>
    </citation>
    <scope>IDENTIFICATION</scope>
</reference>
<keyword evidence="2" id="KW-0732">Signal</keyword>
<dbReference type="GO" id="GO:0006508">
    <property type="term" value="P:proteolysis"/>
    <property type="evidence" value="ECO:0007669"/>
    <property type="project" value="InterPro"/>
</dbReference>
<accession>A0A087X394</accession>
<feature type="chain" id="PRO_5001832258" evidence="2">
    <location>
        <begin position="20"/>
        <end position="250"/>
    </location>
</feature>
<reference evidence="5" key="1">
    <citation type="submission" date="2013-10" db="EMBL/GenBank/DDBJ databases">
        <authorList>
            <person name="Schartl M."/>
            <person name="Warren W."/>
        </authorList>
    </citation>
    <scope>NUCLEOTIDE SEQUENCE [LARGE SCALE GENOMIC DNA]</scope>
    <source>
        <strain evidence="5">female</strain>
    </source>
</reference>
<proteinExistence type="predicted"/>
<evidence type="ECO:0000256" key="2">
    <source>
        <dbReference type="SAM" id="SignalP"/>
    </source>
</evidence>
<organism evidence="4 5">
    <name type="scientific">Poecilia formosa</name>
    <name type="common">Amazon molly</name>
    <name type="synonym">Limia formosa</name>
    <dbReference type="NCBI Taxonomy" id="48698"/>
    <lineage>
        <taxon>Eukaryota</taxon>
        <taxon>Metazoa</taxon>
        <taxon>Chordata</taxon>
        <taxon>Craniata</taxon>
        <taxon>Vertebrata</taxon>
        <taxon>Euteleostomi</taxon>
        <taxon>Actinopterygii</taxon>
        <taxon>Neopterygii</taxon>
        <taxon>Teleostei</taxon>
        <taxon>Neoteleostei</taxon>
        <taxon>Acanthomorphata</taxon>
        <taxon>Ovalentaria</taxon>
        <taxon>Atherinomorphae</taxon>
        <taxon>Cyprinodontiformes</taxon>
        <taxon>Poeciliidae</taxon>
        <taxon>Poeciliinae</taxon>
        <taxon>Poecilia</taxon>
    </lineage>
</organism>
<feature type="signal peptide" evidence="2">
    <location>
        <begin position="1"/>
        <end position="19"/>
    </location>
</feature>
<dbReference type="Ensembl" id="ENSPFOT00000000248.1">
    <property type="protein sequence ID" value="ENSPFOP00000000247.1"/>
    <property type="gene ID" value="ENSPFOG00000000262.1"/>
</dbReference>
<feature type="domain" description="Peptidase S1" evidence="3">
    <location>
        <begin position="27"/>
        <end position="248"/>
    </location>
</feature>
<dbReference type="Proteomes" id="UP000028760">
    <property type="component" value="Unassembled WGS sequence"/>
</dbReference>
<dbReference type="SMART" id="SM00020">
    <property type="entry name" value="Tryp_SPc"/>
    <property type="match status" value="1"/>
</dbReference>
<name>A0A087X394_POEFO</name>
<evidence type="ECO:0000313" key="5">
    <source>
        <dbReference type="Proteomes" id="UP000028760"/>
    </source>
</evidence>
<dbReference type="CDD" id="cd00190">
    <property type="entry name" value="Tryp_SPc"/>
    <property type="match status" value="1"/>
</dbReference>